<organism evidence="1 2">
    <name type="scientific">Litchfieldia salsa</name>
    <dbReference type="NCBI Taxonomy" id="930152"/>
    <lineage>
        <taxon>Bacteria</taxon>
        <taxon>Bacillati</taxon>
        <taxon>Bacillota</taxon>
        <taxon>Bacilli</taxon>
        <taxon>Bacillales</taxon>
        <taxon>Bacillaceae</taxon>
        <taxon>Litchfieldia</taxon>
    </lineage>
</organism>
<evidence type="ECO:0000313" key="1">
    <source>
        <dbReference type="EMBL" id="SDP96337.1"/>
    </source>
</evidence>
<proteinExistence type="predicted"/>
<dbReference type="AlphaFoldDB" id="A0A1H0X056"/>
<evidence type="ECO:0000313" key="2">
    <source>
        <dbReference type="Proteomes" id="UP000199159"/>
    </source>
</evidence>
<name>A0A1H0X056_9BACI</name>
<dbReference type="RefSeq" id="WP_090859643.1">
    <property type="nucleotide sequence ID" value="NZ_FNJU01000021.1"/>
</dbReference>
<protein>
    <submittedName>
        <fullName evidence="1">Uncharacterized protein</fullName>
    </submittedName>
</protein>
<gene>
    <name evidence="1" type="ORF">SAMN05216565_12124</name>
</gene>
<keyword evidence="2" id="KW-1185">Reference proteome</keyword>
<dbReference type="EMBL" id="FNJU01000021">
    <property type="protein sequence ID" value="SDP96337.1"/>
    <property type="molecule type" value="Genomic_DNA"/>
</dbReference>
<dbReference type="OrthoDB" id="2586028at2"/>
<sequence length="225" mass="25994">MKKKPYGKYWKDIKGYRVIEGNDVYKHYFGGQDCELPVCPLCGEKMHQIFCYDLKDERLSEIKAEGLNVLPLVSCLNCSMVWEPQYFQLSNGGKSIQVISQENIEEDWVQDEEDRLPVPLPRTNVKLIEMKVEDIPSSEANYDTAFDLFGSEYLCRFLGAPLYDEVPEDLACPICNQEMKYIATITQDLGERKLISVVDFQLGEMNIFYYFCKDCLVIKTQIQGT</sequence>
<dbReference type="STRING" id="930152.SAMN05216565_12124"/>
<accession>A0A1H0X056</accession>
<reference evidence="2" key="1">
    <citation type="submission" date="2016-10" db="EMBL/GenBank/DDBJ databases">
        <authorList>
            <person name="Varghese N."/>
            <person name="Submissions S."/>
        </authorList>
    </citation>
    <scope>NUCLEOTIDE SEQUENCE [LARGE SCALE GENOMIC DNA]</scope>
    <source>
        <strain evidence="2">IBRC-M10078</strain>
    </source>
</reference>
<dbReference type="Proteomes" id="UP000199159">
    <property type="component" value="Unassembled WGS sequence"/>
</dbReference>